<accession>A0ABN7AKL9</accession>
<evidence type="ECO:0000313" key="8">
    <source>
        <dbReference type="Proteomes" id="UP001307889"/>
    </source>
</evidence>
<dbReference type="SMART" id="SM00482">
    <property type="entry name" value="POLAc"/>
    <property type="match status" value="1"/>
</dbReference>
<keyword evidence="4" id="KW-0239">DNA-directed DNA polymerase</keyword>
<dbReference type="EC" id="2.7.7.7" evidence="1"/>
<keyword evidence="8" id="KW-1185">Reference proteome</keyword>
<protein>
    <recommendedName>
        <fullName evidence="1">DNA-directed DNA polymerase</fullName>
        <ecNumber evidence="1">2.7.7.7</ecNumber>
    </recommendedName>
    <alternativeName>
        <fullName evidence="5">Mitochondrial DNA polymerase catalytic subunit</fullName>
    </alternativeName>
</protein>
<feature type="domain" description="DNA-directed DNA polymerase family A palm" evidence="6">
    <location>
        <begin position="758"/>
        <end position="1016"/>
    </location>
</feature>
<dbReference type="PROSITE" id="PS00447">
    <property type="entry name" value="DNA_POLYMERASE_A"/>
    <property type="match status" value="1"/>
</dbReference>
<dbReference type="Gene3D" id="1.10.150.20">
    <property type="entry name" value="5' to 3' exonuclease, C-terminal subdomain"/>
    <property type="match status" value="1"/>
</dbReference>
<sequence>MKSINAVAPVRIIRRWKSSTPSIFPAGNPELREPSNPVWGHDVLPHQDVNQLLATTGDGGPRFNPFGIQMISEHLYKQLFGSSKSKVDSSTVERCLQELKTYNLLGKQDCQDEIVLDLPKLEGNSVEEHFYNIGLKQTRQYRELLNDLLGSIPEPPAVWELQSGWLRYTDKGVEKVDYPLEKAYVFDVEVCVSAGSLPTLAVAVSNQAWYGWVSESLVTAAPLQNSKNDITPQYLIPLESSRKARPKTLAESKIVVGHNVSYDRARVKEQYWLDRTGLKFLDTMSLHICVSGVTSYQKALLKAGVGEEEWSKVSSLSGLSKVFELYCNKKISKKEVEIFVTGSLADIQDNFQTLMQYCCADVSATHQVFQKVYPLFLERFPHPVTLAGMLELQNAYIPVNSNWKTYIEDSQQAYDDLDAEAKSLLSKSANAACEVFHDEKFKEDLWLWDQDWGTRDLKLKKTAPAVPRVIADEKDSEDSDLVEAVHSNLRKKFSHAIAKSSYLPARLPHMAGYPNWYSKLCNKASSSEWIPEADLVSTAMKVTPKLLQLTWKNMPLHHEKGAGWGYIVPYKTDIEISNLELLPMEKLMDYCLANSYSLCSCCEIDSKNKATVELYEARYYCSKKKGSKYKTIICKEDFGKHAGLVKLPHKDGPQLNVGNPLARDFINKFSENELSGSSKLAKRVIEISRMLSYWRNNRERIENQLVCWLRKSDLPSTGYAIEDMGVILPQVVVCGTLTRRAVEPTWMTVSNAIAERVGSELRGIVHAPPGYALVGADVDSQELWIASLLADAYSAGLHGATPFGWMTLNGQKSDGTDMHSVTAKAVGISRDHAKVLNYARIYGAGQKFAERLLRQFNQNISPPEAANKAEKMMLLTKGKCAFKLKDGALPNISEREFSKEDALELCSMYRKPLGEIFDKCHWFGGTESAMFNCLEEIASQAHPKTPFLNSRLSRALEPALDQNDKHNSTRINWVVQSGAVDFLHLMLVSMRWFLGEKPRFCLSFHDEVRYLVPERLKYDAALALHLTNLLTRAFCVVKVGMTDLPQSVAFFSSVEVDVALRKESHDDSKTPSNPFGLTKGYGVPKGETLTIFKAVEKTGGRIRKDA</sequence>
<evidence type="ECO:0000256" key="1">
    <source>
        <dbReference type="ARBA" id="ARBA00012417"/>
    </source>
</evidence>
<evidence type="ECO:0000256" key="5">
    <source>
        <dbReference type="ARBA" id="ARBA00031966"/>
    </source>
</evidence>
<dbReference type="Proteomes" id="UP001307889">
    <property type="component" value="Chromosome 3"/>
</dbReference>
<dbReference type="SUPFAM" id="SSF53098">
    <property type="entry name" value="Ribonuclease H-like"/>
    <property type="match status" value="1"/>
</dbReference>
<dbReference type="Gene3D" id="3.30.420.390">
    <property type="match status" value="2"/>
</dbReference>
<organism evidence="7 8">
    <name type="scientific">Nesidiocoris tenuis</name>
    <dbReference type="NCBI Taxonomy" id="355587"/>
    <lineage>
        <taxon>Eukaryota</taxon>
        <taxon>Metazoa</taxon>
        <taxon>Ecdysozoa</taxon>
        <taxon>Arthropoda</taxon>
        <taxon>Hexapoda</taxon>
        <taxon>Insecta</taxon>
        <taxon>Pterygota</taxon>
        <taxon>Neoptera</taxon>
        <taxon>Paraneoptera</taxon>
        <taxon>Hemiptera</taxon>
        <taxon>Heteroptera</taxon>
        <taxon>Panheteroptera</taxon>
        <taxon>Cimicomorpha</taxon>
        <taxon>Miridae</taxon>
        <taxon>Dicyphina</taxon>
        <taxon>Nesidiocoris</taxon>
    </lineage>
</organism>
<dbReference type="PANTHER" id="PTHR10267:SF0">
    <property type="entry name" value="DNA POLYMERASE SUBUNIT GAMMA-1"/>
    <property type="match status" value="1"/>
</dbReference>
<gene>
    <name evidence="7" type="ORF">NTJ_05307</name>
</gene>
<evidence type="ECO:0000259" key="6">
    <source>
        <dbReference type="SMART" id="SM00482"/>
    </source>
</evidence>
<keyword evidence="2" id="KW-0808">Transferase</keyword>
<dbReference type="PANTHER" id="PTHR10267">
    <property type="entry name" value="DNA POLYMERASE SUBUNIT GAMMA-1"/>
    <property type="match status" value="1"/>
</dbReference>
<dbReference type="InterPro" id="IPR002297">
    <property type="entry name" value="DNA-dir_DNA_pol_A_mt"/>
</dbReference>
<dbReference type="InterPro" id="IPR012337">
    <property type="entry name" value="RNaseH-like_sf"/>
</dbReference>
<dbReference type="Pfam" id="PF18136">
    <property type="entry name" value="DNApol_Exo"/>
    <property type="match status" value="1"/>
</dbReference>
<evidence type="ECO:0000256" key="2">
    <source>
        <dbReference type="ARBA" id="ARBA00022679"/>
    </source>
</evidence>
<dbReference type="InterPro" id="IPR019760">
    <property type="entry name" value="DNA-dir_DNA_pol_A_CS"/>
</dbReference>
<dbReference type="PRINTS" id="PR00867">
    <property type="entry name" value="DNAPOLG"/>
</dbReference>
<dbReference type="EMBL" id="AP028911">
    <property type="protein sequence ID" value="BES92498.1"/>
    <property type="molecule type" value="Genomic_DNA"/>
</dbReference>
<dbReference type="InterPro" id="IPR001098">
    <property type="entry name" value="DNA-dir_DNA_pol_A_palm_dom"/>
</dbReference>
<keyword evidence="3" id="KW-0548">Nucleotidyltransferase</keyword>
<reference evidence="7 8" key="1">
    <citation type="submission" date="2023-09" db="EMBL/GenBank/DDBJ databases">
        <title>Nesidiocoris tenuis whole genome shotgun sequence.</title>
        <authorList>
            <person name="Shibata T."/>
            <person name="Shimoda M."/>
            <person name="Kobayashi T."/>
            <person name="Uehara T."/>
        </authorList>
    </citation>
    <scope>NUCLEOTIDE SEQUENCE [LARGE SCALE GENOMIC DNA]</scope>
    <source>
        <strain evidence="7 8">Japan</strain>
    </source>
</reference>
<evidence type="ECO:0000256" key="3">
    <source>
        <dbReference type="ARBA" id="ARBA00022695"/>
    </source>
</evidence>
<dbReference type="InterPro" id="IPR041336">
    <property type="entry name" value="DNApol_Exo"/>
</dbReference>
<name>A0ABN7AKL9_9HEMI</name>
<dbReference type="SUPFAM" id="SSF56672">
    <property type="entry name" value="DNA/RNA polymerases"/>
    <property type="match status" value="1"/>
</dbReference>
<evidence type="ECO:0000256" key="4">
    <source>
        <dbReference type="ARBA" id="ARBA00022932"/>
    </source>
</evidence>
<dbReference type="InterPro" id="IPR043502">
    <property type="entry name" value="DNA/RNA_pol_sf"/>
</dbReference>
<proteinExistence type="predicted"/>
<evidence type="ECO:0000313" key="7">
    <source>
        <dbReference type="EMBL" id="BES92498.1"/>
    </source>
</evidence>